<sequence length="408" mass="44227">MLVGANGSGKTSLLKGIAELFNGFVGGVSSKSIAPTLTADSVRVERIDIQGRLRFEEQYPVSVLAEGSIGDKRLSWGVTREAPTGNFTYLGGQPGDVWKTASDKGVNTALAKKLPILAFYQANRQWNLNRASELEAATSKDGRMNAYNNFFNASSDAASLQTWVISKCLERFQVSSETNRLFDEVTDDELALVNGALANAIGEIQGIKFDMREKSLLVEWKQSAGSSRSATVFGNLSDGQKAVVGLIVDIARRICLLNPQLGQSAIKETPGIVLIDELDMHLHPKWQRALTLGLQSAFPSVQFIVASHSPQILGEMKPEQIIVLTGGTTSNPQVSYGLDSSAVLEEIMDVPARPLEVANELSALFEALERNELNVARQHLAKLRAGAPGIVELNRAEALLKRKEVLGR</sequence>
<dbReference type="EMBL" id="CP000270">
    <property type="protein sequence ID" value="ABE29321.1"/>
    <property type="molecule type" value="Genomic_DNA"/>
</dbReference>
<dbReference type="AlphaFoldDB" id="Q144B8"/>
<dbReference type="Proteomes" id="UP000001817">
    <property type="component" value="Chromosome 1"/>
</dbReference>
<dbReference type="InterPro" id="IPR051396">
    <property type="entry name" value="Bact_Antivir_Def_Nuclease"/>
</dbReference>
<dbReference type="InterPro" id="IPR027417">
    <property type="entry name" value="P-loop_NTPase"/>
</dbReference>
<dbReference type="STRING" id="266265.Bxe_A3668"/>
<accession>Q144B8</accession>
<protein>
    <recommendedName>
        <fullName evidence="1">AAA+ ATPase domain-containing protein</fullName>
    </recommendedName>
</protein>
<name>Q144B8_PARXL</name>
<dbReference type="GO" id="GO:0016887">
    <property type="term" value="F:ATP hydrolysis activity"/>
    <property type="evidence" value="ECO:0007669"/>
    <property type="project" value="InterPro"/>
</dbReference>
<dbReference type="InterPro" id="IPR003959">
    <property type="entry name" value="ATPase_AAA_core"/>
</dbReference>
<organism evidence="2 3">
    <name type="scientific">Paraburkholderia xenovorans (strain LB400)</name>
    <dbReference type="NCBI Taxonomy" id="266265"/>
    <lineage>
        <taxon>Bacteria</taxon>
        <taxon>Pseudomonadati</taxon>
        <taxon>Pseudomonadota</taxon>
        <taxon>Betaproteobacteria</taxon>
        <taxon>Burkholderiales</taxon>
        <taxon>Burkholderiaceae</taxon>
        <taxon>Paraburkholderia</taxon>
    </lineage>
</organism>
<keyword evidence="3" id="KW-1185">Reference proteome</keyword>
<dbReference type="PANTHER" id="PTHR43581:SF2">
    <property type="entry name" value="EXCINUCLEASE ATPASE SUBUNIT"/>
    <property type="match status" value="1"/>
</dbReference>
<dbReference type="SUPFAM" id="SSF52540">
    <property type="entry name" value="P-loop containing nucleoside triphosphate hydrolases"/>
    <property type="match status" value="1"/>
</dbReference>
<dbReference type="Gene3D" id="3.40.50.300">
    <property type="entry name" value="P-loop containing nucleotide triphosphate hydrolases"/>
    <property type="match status" value="1"/>
</dbReference>
<evidence type="ECO:0000259" key="1">
    <source>
        <dbReference type="SMART" id="SM00382"/>
    </source>
</evidence>
<dbReference type="GO" id="GO:0005524">
    <property type="term" value="F:ATP binding"/>
    <property type="evidence" value="ECO:0007669"/>
    <property type="project" value="InterPro"/>
</dbReference>
<dbReference type="InterPro" id="IPR003593">
    <property type="entry name" value="AAA+_ATPase"/>
</dbReference>
<dbReference type="Pfam" id="PF13304">
    <property type="entry name" value="AAA_21"/>
    <property type="match status" value="1"/>
</dbReference>
<reference evidence="2 3" key="1">
    <citation type="journal article" date="2006" name="Proc. Natl. Acad. Sci. U.S.A.">
        <title>Burkholderia xenovorans LB400 harbors a multi-replicon, 9.73-Mbp genome shaped for versatility.</title>
        <authorList>
            <person name="Chain P.S."/>
            <person name="Denef V.J."/>
            <person name="Konstantinidis K.T."/>
            <person name="Vergez L.M."/>
            <person name="Agullo L."/>
            <person name="Reyes V.L."/>
            <person name="Hauser L."/>
            <person name="Cordova M."/>
            <person name="Gomez L."/>
            <person name="Gonzalez M."/>
            <person name="Land M."/>
            <person name="Lao V."/>
            <person name="Larimer F."/>
            <person name="LiPuma J.J."/>
            <person name="Mahenthiralingam E."/>
            <person name="Malfatti S.A."/>
            <person name="Marx C.J."/>
            <person name="Parnell J.J."/>
            <person name="Ramette A."/>
            <person name="Richardson P."/>
            <person name="Seeger M."/>
            <person name="Smith D."/>
            <person name="Spilker T."/>
            <person name="Sul W.J."/>
            <person name="Tsoi T.V."/>
            <person name="Ulrich L.E."/>
            <person name="Zhulin I.B."/>
            <person name="Tiedje J.M."/>
        </authorList>
    </citation>
    <scope>NUCLEOTIDE SEQUENCE [LARGE SCALE GENOMIC DNA]</scope>
    <source>
        <strain evidence="2 3">LB400</strain>
    </source>
</reference>
<dbReference type="KEGG" id="bxe:Bxe_A3668"/>
<gene>
    <name evidence="2" type="ORF">Bxe_A3668</name>
</gene>
<evidence type="ECO:0000313" key="2">
    <source>
        <dbReference type="EMBL" id="ABE29321.1"/>
    </source>
</evidence>
<dbReference type="PANTHER" id="PTHR43581">
    <property type="entry name" value="ATP/GTP PHOSPHATASE"/>
    <property type="match status" value="1"/>
</dbReference>
<evidence type="ECO:0000313" key="3">
    <source>
        <dbReference type="Proteomes" id="UP000001817"/>
    </source>
</evidence>
<feature type="domain" description="AAA+ ATPase" evidence="1">
    <location>
        <begin position="1"/>
        <end position="327"/>
    </location>
</feature>
<proteinExistence type="predicted"/>
<dbReference type="eggNOG" id="COG3950">
    <property type="taxonomic scope" value="Bacteria"/>
</dbReference>
<dbReference type="SMART" id="SM00382">
    <property type="entry name" value="AAA"/>
    <property type="match status" value="1"/>
</dbReference>